<reference evidence="1" key="1">
    <citation type="submission" date="2022-06" db="EMBL/GenBank/DDBJ databases">
        <title>New cyanobacteria of genus Symplocastrum in benthos of Lake Baikal.</title>
        <authorList>
            <person name="Sorokovikova E."/>
            <person name="Tikhonova I."/>
            <person name="Krasnopeev A."/>
            <person name="Evseev P."/>
            <person name="Gladkikh A."/>
            <person name="Belykh O."/>
        </authorList>
    </citation>
    <scope>NUCLEOTIDE SEQUENCE</scope>
    <source>
        <strain evidence="1">BBK-W-15</strain>
    </source>
</reference>
<sequence>MSVSSVIIRGRVGIAALGIGEFLLRINYSQILGSFDLDFSDGEIRYKTSSIINPKSLTADTIKDLVYTNLMMMEQYLPGIMKIAAHKPPLQCNTLVRLTAQSTSKYAECGLFSSGHSKKGKQHWLHTIFTKGGRNLKS</sequence>
<proteinExistence type="predicted"/>
<organism evidence="1 2">
    <name type="scientific">Limnofasciculus baicalensis BBK-W-15</name>
    <dbReference type="NCBI Taxonomy" id="2699891"/>
    <lineage>
        <taxon>Bacteria</taxon>
        <taxon>Bacillati</taxon>
        <taxon>Cyanobacteriota</taxon>
        <taxon>Cyanophyceae</taxon>
        <taxon>Coleofasciculales</taxon>
        <taxon>Coleofasciculaceae</taxon>
        <taxon>Limnofasciculus</taxon>
        <taxon>Limnofasciculus baicalensis</taxon>
    </lineage>
</organism>
<dbReference type="Proteomes" id="UP001204953">
    <property type="component" value="Unassembled WGS sequence"/>
</dbReference>
<gene>
    <name evidence="1" type="ORF">NJ959_16870</name>
</gene>
<comment type="caution">
    <text evidence="1">The sequence shown here is derived from an EMBL/GenBank/DDBJ whole genome shotgun (WGS) entry which is preliminary data.</text>
</comment>
<dbReference type="RefSeq" id="WP_254012872.1">
    <property type="nucleotide sequence ID" value="NZ_JAMZMM010000169.1"/>
</dbReference>
<protein>
    <submittedName>
        <fullName evidence="1">YbjN domain-containing protein</fullName>
    </submittedName>
</protein>
<name>A0AAE3GSZ1_9CYAN</name>
<accession>A0AAE3GSZ1</accession>
<dbReference type="EMBL" id="JAMZMM010000169">
    <property type="protein sequence ID" value="MCP2730106.1"/>
    <property type="molecule type" value="Genomic_DNA"/>
</dbReference>
<dbReference type="AlphaFoldDB" id="A0AAE3GSZ1"/>
<evidence type="ECO:0000313" key="2">
    <source>
        <dbReference type="Proteomes" id="UP001204953"/>
    </source>
</evidence>
<keyword evidence="2" id="KW-1185">Reference proteome</keyword>
<evidence type="ECO:0000313" key="1">
    <source>
        <dbReference type="EMBL" id="MCP2730106.1"/>
    </source>
</evidence>